<dbReference type="PROSITE" id="PS51118">
    <property type="entry name" value="HTH_HXLR"/>
    <property type="match status" value="1"/>
</dbReference>
<protein>
    <submittedName>
        <fullName evidence="5">Transcriptional regulator</fullName>
    </submittedName>
</protein>
<dbReference type="PANTHER" id="PTHR33204:SF39">
    <property type="entry name" value="TRANSCRIPTIONAL REGULATORY PROTEIN"/>
    <property type="match status" value="1"/>
</dbReference>
<evidence type="ECO:0000256" key="3">
    <source>
        <dbReference type="ARBA" id="ARBA00023163"/>
    </source>
</evidence>
<dbReference type="GO" id="GO:0006355">
    <property type="term" value="P:regulation of DNA-templated transcription"/>
    <property type="evidence" value="ECO:0007669"/>
    <property type="project" value="UniProtKB-ARBA"/>
</dbReference>
<evidence type="ECO:0000313" key="6">
    <source>
        <dbReference type="Proteomes" id="UP000243053"/>
    </source>
</evidence>
<dbReference type="Proteomes" id="UP000243053">
    <property type="component" value="Unassembled WGS sequence"/>
</dbReference>
<gene>
    <name evidence="5" type="ORF">A9Q75_04510</name>
</gene>
<dbReference type="CDD" id="cd00090">
    <property type="entry name" value="HTH_ARSR"/>
    <property type="match status" value="1"/>
</dbReference>
<keyword evidence="1" id="KW-0805">Transcription regulation</keyword>
<dbReference type="GO" id="GO:0003677">
    <property type="term" value="F:DNA binding"/>
    <property type="evidence" value="ECO:0007669"/>
    <property type="project" value="UniProtKB-KW"/>
</dbReference>
<keyword evidence="3" id="KW-0804">Transcription</keyword>
<feature type="domain" description="HTH hxlR-type" evidence="4">
    <location>
        <begin position="15"/>
        <end position="113"/>
    </location>
</feature>
<name>A0A1Y5EST5_COLPS</name>
<dbReference type="InterPro" id="IPR036390">
    <property type="entry name" value="WH_DNA-bd_sf"/>
</dbReference>
<keyword evidence="2" id="KW-0238">DNA-binding</keyword>
<dbReference type="EMBL" id="MAAF01000025">
    <property type="protein sequence ID" value="OUR83885.1"/>
    <property type="molecule type" value="Genomic_DNA"/>
</dbReference>
<dbReference type="SUPFAM" id="SSF46785">
    <property type="entry name" value="Winged helix' DNA-binding domain"/>
    <property type="match status" value="1"/>
</dbReference>
<organism evidence="5 6">
    <name type="scientific">Colwellia psychrerythraea</name>
    <name type="common">Vibrio psychroerythus</name>
    <dbReference type="NCBI Taxonomy" id="28229"/>
    <lineage>
        <taxon>Bacteria</taxon>
        <taxon>Pseudomonadati</taxon>
        <taxon>Pseudomonadota</taxon>
        <taxon>Gammaproteobacteria</taxon>
        <taxon>Alteromonadales</taxon>
        <taxon>Colwelliaceae</taxon>
        <taxon>Colwellia</taxon>
    </lineage>
</organism>
<dbReference type="Pfam" id="PF01638">
    <property type="entry name" value="HxlR"/>
    <property type="match status" value="1"/>
</dbReference>
<dbReference type="AlphaFoldDB" id="A0A1Y5EST5"/>
<evidence type="ECO:0000256" key="2">
    <source>
        <dbReference type="ARBA" id="ARBA00023125"/>
    </source>
</evidence>
<proteinExistence type="predicted"/>
<dbReference type="InterPro" id="IPR036388">
    <property type="entry name" value="WH-like_DNA-bd_sf"/>
</dbReference>
<accession>A0A1Y5EST5</accession>
<reference evidence="6" key="1">
    <citation type="journal article" date="2017" name="Proc. Natl. Acad. Sci. U.S.A.">
        <title>Simulation of Deepwater Horizon oil plume reveals substrate specialization within a complex community of hydrocarbon degraders.</title>
        <authorList>
            <person name="Hu P."/>
            <person name="Dubinsky E.A."/>
            <person name="Probst A.J."/>
            <person name="Wang J."/>
            <person name="Sieber C.M.K."/>
            <person name="Tom L.M."/>
            <person name="Gardinali P."/>
            <person name="Banfield J.F."/>
            <person name="Atlas R.M."/>
            <person name="Andersen G.L."/>
        </authorList>
    </citation>
    <scope>NUCLEOTIDE SEQUENCE [LARGE SCALE GENOMIC DNA]</scope>
</reference>
<comment type="caution">
    <text evidence="5">The sequence shown here is derived from an EMBL/GenBank/DDBJ whole genome shotgun (WGS) entry which is preliminary data.</text>
</comment>
<dbReference type="PANTHER" id="PTHR33204">
    <property type="entry name" value="TRANSCRIPTIONAL REGULATOR, MARR FAMILY"/>
    <property type="match status" value="1"/>
</dbReference>
<evidence type="ECO:0000313" key="5">
    <source>
        <dbReference type="EMBL" id="OUR83885.1"/>
    </source>
</evidence>
<dbReference type="Gene3D" id="1.10.10.10">
    <property type="entry name" value="Winged helix-like DNA-binding domain superfamily/Winged helix DNA-binding domain"/>
    <property type="match status" value="1"/>
</dbReference>
<sequence length="120" mass="13694">MHKVTVLDKKGALDCPIRDVINRIGDKWSLLILVVLSEQPTRFNELKRTIGDISQKVLTKVLKELEQEGYITRTAFDESPPKVVYDLTEMGLSVLTPVGQLIDWAEKNHALIKEHRNKTD</sequence>
<evidence type="ECO:0000259" key="4">
    <source>
        <dbReference type="PROSITE" id="PS51118"/>
    </source>
</evidence>
<dbReference type="InterPro" id="IPR002577">
    <property type="entry name" value="HTH_HxlR"/>
</dbReference>
<evidence type="ECO:0000256" key="1">
    <source>
        <dbReference type="ARBA" id="ARBA00023015"/>
    </source>
</evidence>
<dbReference type="InterPro" id="IPR011991">
    <property type="entry name" value="ArsR-like_HTH"/>
</dbReference>